<reference evidence="2" key="1">
    <citation type="submission" date="2020-09" db="EMBL/GenBank/DDBJ databases">
        <title>Genome-Enabled Discovery of Anthraquinone Biosynthesis in Senna tora.</title>
        <authorList>
            <person name="Kang S.-H."/>
            <person name="Pandey R.P."/>
            <person name="Lee C.-M."/>
            <person name="Sim J.-S."/>
            <person name="Jeong J.-T."/>
            <person name="Choi B.-S."/>
            <person name="Jung M."/>
            <person name="Ginzburg D."/>
            <person name="Zhao K."/>
            <person name="Won S.Y."/>
            <person name="Oh T.-J."/>
            <person name="Yu Y."/>
            <person name="Kim N.-H."/>
            <person name="Lee O.R."/>
            <person name="Lee T.-H."/>
            <person name="Bashyal P."/>
            <person name="Kim T.-S."/>
            <person name="Lee W.-H."/>
            <person name="Kawkins C."/>
            <person name="Kim C.-K."/>
            <person name="Kim J.S."/>
            <person name="Ahn B.O."/>
            <person name="Rhee S.Y."/>
            <person name="Sohng J.K."/>
        </authorList>
    </citation>
    <scope>NUCLEOTIDE SEQUENCE</scope>
    <source>
        <tissue evidence="2">Leaf</tissue>
    </source>
</reference>
<evidence type="ECO:0000313" key="2">
    <source>
        <dbReference type="EMBL" id="KAF7813830.1"/>
    </source>
</evidence>
<keyword evidence="3" id="KW-1185">Reference proteome</keyword>
<evidence type="ECO:0000256" key="1">
    <source>
        <dbReference type="SAM" id="MobiDB-lite"/>
    </source>
</evidence>
<proteinExistence type="predicted"/>
<gene>
    <name evidence="2" type="ORF">G2W53_034806</name>
</gene>
<dbReference type="EMBL" id="JAAIUW010000010">
    <property type="protein sequence ID" value="KAF7813830.1"/>
    <property type="molecule type" value="Genomic_DNA"/>
</dbReference>
<feature type="region of interest" description="Disordered" evidence="1">
    <location>
        <begin position="1"/>
        <end position="22"/>
    </location>
</feature>
<sequence length="22" mass="2487">MGRDRWGVRIGEEDKRVESGGP</sequence>
<name>A0A834W845_9FABA</name>
<dbReference type="AlphaFoldDB" id="A0A834W845"/>
<protein>
    <submittedName>
        <fullName evidence="2">Uncharacterized protein</fullName>
    </submittedName>
</protein>
<comment type="caution">
    <text evidence="2">The sequence shown here is derived from an EMBL/GenBank/DDBJ whole genome shotgun (WGS) entry which is preliminary data.</text>
</comment>
<dbReference type="Proteomes" id="UP000634136">
    <property type="component" value="Unassembled WGS sequence"/>
</dbReference>
<evidence type="ECO:0000313" key="3">
    <source>
        <dbReference type="Proteomes" id="UP000634136"/>
    </source>
</evidence>
<organism evidence="2 3">
    <name type="scientific">Senna tora</name>
    <dbReference type="NCBI Taxonomy" id="362788"/>
    <lineage>
        <taxon>Eukaryota</taxon>
        <taxon>Viridiplantae</taxon>
        <taxon>Streptophyta</taxon>
        <taxon>Embryophyta</taxon>
        <taxon>Tracheophyta</taxon>
        <taxon>Spermatophyta</taxon>
        <taxon>Magnoliopsida</taxon>
        <taxon>eudicotyledons</taxon>
        <taxon>Gunneridae</taxon>
        <taxon>Pentapetalae</taxon>
        <taxon>rosids</taxon>
        <taxon>fabids</taxon>
        <taxon>Fabales</taxon>
        <taxon>Fabaceae</taxon>
        <taxon>Caesalpinioideae</taxon>
        <taxon>Cassia clade</taxon>
        <taxon>Senna</taxon>
    </lineage>
</organism>
<accession>A0A834W845</accession>